<evidence type="ECO:0000256" key="5">
    <source>
        <dbReference type="ARBA" id="ARBA00022825"/>
    </source>
</evidence>
<evidence type="ECO:0000256" key="3">
    <source>
        <dbReference type="ARBA" id="ARBA00022729"/>
    </source>
</evidence>
<dbReference type="InterPro" id="IPR003137">
    <property type="entry name" value="PA_domain"/>
</dbReference>
<dbReference type="EMBL" id="CP000473">
    <property type="protein sequence ID" value="ABJ87630.1"/>
    <property type="molecule type" value="Genomic_DNA"/>
</dbReference>
<evidence type="ECO:0000259" key="9">
    <source>
        <dbReference type="Pfam" id="PF00082"/>
    </source>
</evidence>
<dbReference type="InterPro" id="IPR036852">
    <property type="entry name" value="Peptidase_S8/S53_dom_sf"/>
</dbReference>
<dbReference type="Pfam" id="PF02225">
    <property type="entry name" value="PA"/>
    <property type="match status" value="1"/>
</dbReference>
<dbReference type="GO" id="GO:0004252">
    <property type="term" value="F:serine-type endopeptidase activity"/>
    <property type="evidence" value="ECO:0007669"/>
    <property type="project" value="UniProtKB-UniRule"/>
</dbReference>
<dbReference type="PROSITE" id="PS00138">
    <property type="entry name" value="SUBTILASE_SER"/>
    <property type="match status" value="1"/>
</dbReference>
<comment type="similarity">
    <text evidence="7 8">Belongs to the peptidase S8 family.</text>
</comment>
<keyword evidence="1" id="KW-0964">Secreted</keyword>
<dbReference type="InterPro" id="IPR023828">
    <property type="entry name" value="Peptidase_S8_Ser-AS"/>
</dbReference>
<dbReference type="NCBIfam" id="TIGR03437">
    <property type="entry name" value="Soli_cterm"/>
    <property type="match status" value="1"/>
</dbReference>
<feature type="active site" description="Charge relay system" evidence="6 7">
    <location>
        <position position="565"/>
    </location>
</feature>
<gene>
    <name evidence="11" type="ordered locus">Acid_6709</name>
</gene>
<dbReference type="PROSITE" id="PS00136">
    <property type="entry name" value="SUBTILASE_ASP"/>
    <property type="match status" value="1"/>
</dbReference>
<keyword evidence="5 7" id="KW-0720">Serine protease</keyword>
<dbReference type="AlphaFoldDB" id="Q01RU0"/>
<dbReference type="KEGG" id="sus:Acid_6709"/>
<dbReference type="InterPro" id="IPR000209">
    <property type="entry name" value="Peptidase_S8/S53_dom"/>
</dbReference>
<feature type="domain" description="PA" evidence="10">
    <location>
        <begin position="402"/>
        <end position="478"/>
    </location>
</feature>
<evidence type="ECO:0000256" key="8">
    <source>
        <dbReference type="RuleBase" id="RU003355"/>
    </source>
</evidence>
<dbReference type="eggNOG" id="COG1404">
    <property type="taxonomic scope" value="Bacteria"/>
</dbReference>
<dbReference type="Pfam" id="PF00082">
    <property type="entry name" value="Peptidase_S8"/>
    <property type="match status" value="1"/>
</dbReference>
<dbReference type="STRING" id="234267.Acid_6709"/>
<name>Q01RU0_SOLUE</name>
<dbReference type="PROSITE" id="PS51892">
    <property type="entry name" value="SUBTILASE"/>
    <property type="match status" value="1"/>
</dbReference>
<feature type="domain" description="Peptidase S8/S53" evidence="9">
    <location>
        <begin position="139"/>
        <end position="601"/>
    </location>
</feature>
<evidence type="ECO:0000256" key="7">
    <source>
        <dbReference type="PROSITE-ProRule" id="PRU01240"/>
    </source>
</evidence>
<dbReference type="InterPro" id="IPR045051">
    <property type="entry name" value="SBT"/>
</dbReference>
<evidence type="ECO:0000256" key="1">
    <source>
        <dbReference type="ARBA" id="ARBA00022525"/>
    </source>
</evidence>
<organism evidence="11">
    <name type="scientific">Solibacter usitatus (strain Ellin6076)</name>
    <dbReference type="NCBI Taxonomy" id="234267"/>
    <lineage>
        <taxon>Bacteria</taxon>
        <taxon>Pseudomonadati</taxon>
        <taxon>Acidobacteriota</taxon>
        <taxon>Terriglobia</taxon>
        <taxon>Bryobacterales</taxon>
        <taxon>Solibacteraceae</taxon>
        <taxon>Candidatus Solibacter</taxon>
    </lineage>
</organism>
<keyword evidence="3" id="KW-0732">Signal</keyword>
<dbReference type="InterPro" id="IPR023827">
    <property type="entry name" value="Peptidase_S8_Asp-AS"/>
</dbReference>
<dbReference type="InterPro" id="IPR046450">
    <property type="entry name" value="PA_dom_sf"/>
</dbReference>
<dbReference type="InterPro" id="IPR015500">
    <property type="entry name" value="Peptidase_S8_subtilisin-rel"/>
</dbReference>
<evidence type="ECO:0000256" key="4">
    <source>
        <dbReference type="ARBA" id="ARBA00022801"/>
    </source>
</evidence>
<dbReference type="InterPro" id="IPR034213">
    <property type="entry name" value="S8_Vpr-like"/>
</dbReference>
<dbReference type="CDD" id="cd07474">
    <property type="entry name" value="Peptidases_S8_subtilisin_Vpr-like"/>
    <property type="match status" value="1"/>
</dbReference>
<proteinExistence type="inferred from homology"/>
<dbReference type="Gene3D" id="3.40.50.200">
    <property type="entry name" value="Peptidase S8/S53 domain"/>
    <property type="match status" value="1"/>
</dbReference>
<dbReference type="HOGENOM" id="CLU_289821_0_0_0"/>
<keyword evidence="2 7" id="KW-0645">Protease</keyword>
<dbReference type="Gene3D" id="3.50.30.30">
    <property type="match status" value="1"/>
</dbReference>
<keyword evidence="4 7" id="KW-0378">Hydrolase</keyword>
<dbReference type="InParanoid" id="Q01RU0"/>
<evidence type="ECO:0000256" key="6">
    <source>
        <dbReference type="PIRSR" id="PIRSR615500-1"/>
    </source>
</evidence>
<protein>
    <submittedName>
        <fullName evidence="11">Peptidase S8 and S53, subtilisin, kexin, sedolisin</fullName>
    </submittedName>
</protein>
<sequence length="1057" mass="108043" precursor="true">MKRISVVMLLVTAAFSQNRSRLVDYALVLEDPPVAQKVQSRAALKSSEAQAHLAKVRGAQRSVIAELGRRKVQVSSTSQVLVNAVFVRVAAEDSAALKNIPGVKWMQYLPPSKPLLNTALDLVGVPAAWAAIGGSSNAGAGIRIGIIDTGIDQNHPGFQDSSLKPPAGFPAGDAAFTNNKVIVARSYVSLLNDTDPTYSTPDDFSARDRQGHGTAIAMIAAGVQHSAPLGTISGVAPKAFLGNYKVFGAPGVNEYTLFPAWNQALTDAINDGMDIVTLSLGEGDPAIVGPLDVGVAVCGDDICDVRSQAVESATKLGLLVVAAAGNGGDIGTKFPTQNSLNTPGVAPSALTVGASMNRHLLYQRVRVNGSSLGDLRALFGDGPKISSPVNTQVADVATLGNDGQACTALPAGSLTGVYALIQRGTCAYANKINNAQAAGATGVILYNSDGNQDITQRLFAENTGIPAALIGNNDGLALKQYLTANPKGTVTLDPAMQAADNPQVNTVAPFSSRGPSIGNFAATRDFALKPEIVAPGTDVYTATQKFDPNGDTYNATGYTRVSGTSYAVPFAAGVAAMVKAKNPKWTPGQLKSAVVNTATMSDLQGTVHVTDAGAGKLNATDAVSVAATLEPAAISFGAATALPVNRNLTLTNVSGANVTFTLAVRPIFDSPTAHVTLSDTVVSLQPGAFKSIQVSLSGSRPAAGSYEGFIDVTGAGPTLHMPYLYIGGSGVPFNIFPIIDGSFTGVTSDTAWLLAMRVIDPFGVPVANLPVSFRIQSGGGKFNAAGGDKATDVLGNAGVYVDLGPQQGDQIFIGTAGNFTQEFDGFARRPAVIKSGGVVNAATFQAGAGMAPGSYISIFGSDLSDTSFAETTPSLPVSLGQVSVSFDGGGKSLPGHLHFISPGQVNVQIPWEYQGQSSVAMKVTLYGYQSSTPYTVPLTTYSPGIFAVTNAAGAAITAANPAKRGDVIVIYANGLGPVDTPQTSGDPASATKLVGTLAGPVVTIGGTGSTVQFSGLAPGFVGLYQVNVLVPAGAPTGAQTLKLSIGGADVSVNLNVQ</sequence>
<dbReference type="InterPro" id="IPR017803">
    <property type="entry name" value="CHP03437_C"/>
</dbReference>
<feature type="active site" description="Charge relay system" evidence="6 7">
    <location>
        <position position="212"/>
    </location>
</feature>
<dbReference type="SUPFAM" id="SSF52025">
    <property type="entry name" value="PA domain"/>
    <property type="match status" value="1"/>
</dbReference>
<dbReference type="OrthoDB" id="9790784at2"/>
<evidence type="ECO:0000256" key="2">
    <source>
        <dbReference type="ARBA" id="ARBA00022670"/>
    </source>
</evidence>
<dbReference type="SUPFAM" id="SSF52743">
    <property type="entry name" value="Subtilisin-like"/>
    <property type="match status" value="1"/>
</dbReference>
<evidence type="ECO:0000259" key="10">
    <source>
        <dbReference type="Pfam" id="PF02225"/>
    </source>
</evidence>
<dbReference type="GO" id="GO:0006508">
    <property type="term" value="P:proteolysis"/>
    <property type="evidence" value="ECO:0007669"/>
    <property type="project" value="UniProtKB-KW"/>
</dbReference>
<dbReference type="PRINTS" id="PR00723">
    <property type="entry name" value="SUBTILISIN"/>
</dbReference>
<reference evidence="11" key="1">
    <citation type="submission" date="2006-10" db="EMBL/GenBank/DDBJ databases">
        <title>Complete sequence of Solibacter usitatus Ellin6076.</title>
        <authorList>
            <consortium name="US DOE Joint Genome Institute"/>
            <person name="Copeland A."/>
            <person name="Lucas S."/>
            <person name="Lapidus A."/>
            <person name="Barry K."/>
            <person name="Detter J.C."/>
            <person name="Glavina del Rio T."/>
            <person name="Hammon N."/>
            <person name="Israni S."/>
            <person name="Dalin E."/>
            <person name="Tice H."/>
            <person name="Pitluck S."/>
            <person name="Thompson L.S."/>
            <person name="Brettin T."/>
            <person name="Bruce D."/>
            <person name="Han C."/>
            <person name="Tapia R."/>
            <person name="Gilna P."/>
            <person name="Schmutz J."/>
            <person name="Larimer F."/>
            <person name="Land M."/>
            <person name="Hauser L."/>
            <person name="Kyrpides N."/>
            <person name="Mikhailova N."/>
            <person name="Janssen P.H."/>
            <person name="Kuske C.R."/>
            <person name="Richardson P."/>
        </authorList>
    </citation>
    <scope>NUCLEOTIDE SEQUENCE</scope>
    <source>
        <strain evidence="11">Ellin6076</strain>
    </source>
</reference>
<accession>Q01RU0</accession>
<feature type="active site" description="Charge relay system" evidence="6 7">
    <location>
        <position position="148"/>
    </location>
</feature>
<dbReference type="PANTHER" id="PTHR10795">
    <property type="entry name" value="PROPROTEIN CONVERTASE SUBTILISIN/KEXIN"/>
    <property type="match status" value="1"/>
</dbReference>
<evidence type="ECO:0000313" key="11">
    <source>
        <dbReference type="EMBL" id="ABJ87630.1"/>
    </source>
</evidence>